<comment type="caution">
    <text evidence="6">The sequence shown here is derived from an EMBL/GenBank/DDBJ whole genome shotgun (WGS) entry which is preliminary data.</text>
</comment>
<gene>
    <name evidence="6" type="ORF">GCM10025868_08290</name>
</gene>
<evidence type="ECO:0000313" key="6">
    <source>
        <dbReference type="EMBL" id="GMA85579.1"/>
    </source>
</evidence>
<dbReference type="InterPro" id="IPR000322">
    <property type="entry name" value="Glyco_hydro_31_TIM"/>
</dbReference>
<protein>
    <recommendedName>
        <fullName evidence="8">Glycoside hydrolase family 31 N-terminal domain-containing protein</fullName>
    </recommendedName>
</protein>
<dbReference type="InterPro" id="IPR048395">
    <property type="entry name" value="Glyco_hydro_31_C"/>
</dbReference>
<feature type="domain" description="Glycosyl hydrolase family 31 C-terminal" evidence="5">
    <location>
        <begin position="148"/>
        <end position="222"/>
    </location>
</feature>
<dbReference type="SUPFAM" id="SSF51445">
    <property type="entry name" value="(Trans)glycosidases"/>
    <property type="match status" value="1"/>
</dbReference>
<dbReference type="Pfam" id="PF01055">
    <property type="entry name" value="Glyco_hydro_31_2nd"/>
    <property type="match status" value="1"/>
</dbReference>
<evidence type="ECO:0000259" key="4">
    <source>
        <dbReference type="Pfam" id="PF01055"/>
    </source>
</evidence>
<dbReference type="PANTHER" id="PTHR43863">
    <property type="entry name" value="HYDROLASE, PUTATIVE (AFU_ORTHOLOGUE AFUA_1G03140)-RELATED"/>
    <property type="match status" value="1"/>
</dbReference>
<dbReference type="Gene3D" id="3.20.20.80">
    <property type="entry name" value="Glycosidases"/>
    <property type="match status" value="1"/>
</dbReference>
<name>A0ABQ6JEL6_9ACTN</name>
<reference evidence="7" key="1">
    <citation type="journal article" date="2019" name="Int. J. Syst. Evol. Microbiol.">
        <title>The Global Catalogue of Microorganisms (GCM) 10K type strain sequencing project: providing services to taxonomists for standard genome sequencing and annotation.</title>
        <authorList>
            <consortium name="The Broad Institute Genomics Platform"/>
            <consortium name="The Broad Institute Genome Sequencing Center for Infectious Disease"/>
            <person name="Wu L."/>
            <person name="Ma J."/>
        </authorList>
    </citation>
    <scope>NUCLEOTIDE SEQUENCE [LARGE SCALE GENOMIC DNA]</scope>
    <source>
        <strain evidence="7">NBRC 108730</strain>
    </source>
</reference>
<evidence type="ECO:0000313" key="7">
    <source>
        <dbReference type="Proteomes" id="UP001157017"/>
    </source>
</evidence>
<keyword evidence="2" id="KW-0378">Hydrolase</keyword>
<feature type="region of interest" description="Disordered" evidence="3">
    <location>
        <begin position="249"/>
        <end position="269"/>
    </location>
</feature>
<dbReference type="InterPro" id="IPR013780">
    <property type="entry name" value="Glyco_hydro_b"/>
</dbReference>
<keyword evidence="2" id="KW-0326">Glycosidase</keyword>
<feature type="domain" description="Glycoside hydrolase family 31 TIM barrel" evidence="4">
    <location>
        <begin position="3"/>
        <end position="122"/>
    </location>
</feature>
<comment type="similarity">
    <text evidence="1 2">Belongs to the glycosyl hydrolase 31 family.</text>
</comment>
<sequence>MFDLLERERGAGEAVVFARSATVGGQRMPAHWGGDCESSFAGMAETLRGGLSAAASGFAFWSHDVGGFEGTPDPAVFKRWVPFGLLSSHSRLHGSGSVRVPWAFDEEAVDVLRSFTRLKARVVALPAGRRGRGAPRGCRCCGRCCSSLPDDPTSALLDRQYLLGPDLLVAPVMSADGDVTYYVPEGTWTHLLTGAEVTGPRWVTERYAFDALPLLVRPGAVLPLAVGALSPELDPDLEIEPDRLLAAGSTAPRSCGCPTGTASPRWRSR</sequence>
<evidence type="ECO:0000259" key="5">
    <source>
        <dbReference type="Pfam" id="PF21365"/>
    </source>
</evidence>
<evidence type="ECO:0000256" key="1">
    <source>
        <dbReference type="ARBA" id="ARBA00007806"/>
    </source>
</evidence>
<organism evidence="6 7">
    <name type="scientific">Angustibacter aerolatus</name>
    <dbReference type="NCBI Taxonomy" id="1162965"/>
    <lineage>
        <taxon>Bacteria</taxon>
        <taxon>Bacillati</taxon>
        <taxon>Actinomycetota</taxon>
        <taxon>Actinomycetes</taxon>
        <taxon>Kineosporiales</taxon>
        <taxon>Kineosporiaceae</taxon>
    </lineage>
</organism>
<dbReference type="Gene3D" id="2.60.40.1180">
    <property type="entry name" value="Golgi alpha-mannosidase II"/>
    <property type="match status" value="1"/>
</dbReference>
<keyword evidence="7" id="KW-1185">Reference proteome</keyword>
<dbReference type="InterPro" id="IPR051816">
    <property type="entry name" value="Glycosyl_Hydrolase_31"/>
</dbReference>
<evidence type="ECO:0008006" key="8">
    <source>
        <dbReference type="Google" id="ProtNLM"/>
    </source>
</evidence>
<proteinExistence type="inferred from homology"/>
<dbReference type="InterPro" id="IPR017853">
    <property type="entry name" value="GH"/>
</dbReference>
<dbReference type="Pfam" id="PF21365">
    <property type="entry name" value="Glyco_hydro_31_3rd"/>
    <property type="match status" value="1"/>
</dbReference>
<dbReference type="EMBL" id="BSUZ01000001">
    <property type="protein sequence ID" value="GMA85579.1"/>
    <property type="molecule type" value="Genomic_DNA"/>
</dbReference>
<accession>A0ABQ6JEL6</accession>
<dbReference type="Proteomes" id="UP001157017">
    <property type="component" value="Unassembled WGS sequence"/>
</dbReference>
<evidence type="ECO:0000256" key="2">
    <source>
        <dbReference type="RuleBase" id="RU361185"/>
    </source>
</evidence>
<evidence type="ECO:0000256" key="3">
    <source>
        <dbReference type="SAM" id="MobiDB-lite"/>
    </source>
</evidence>
<dbReference type="SUPFAM" id="SSF51011">
    <property type="entry name" value="Glycosyl hydrolase domain"/>
    <property type="match status" value="1"/>
</dbReference>
<dbReference type="PANTHER" id="PTHR43863:SF2">
    <property type="entry name" value="MALTASE-GLUCOAMYLASE"/>
    <property type="match status" value="1"/>
</dbReference>